<dbReference type="PANTHER" id="PTHR20963:SF8">
    <property type="entry name" value="MULTIPLE INOSITOL POLYPHOSPHATE PHOSPHATASE 1"/>
    <property type="match status" value="1"/>
</dbReference>
<dbReference type="GO" id="GO:0052745">
    <property type="term" value="F:inositol phosphate phosphatase activity"/>
    <property type="evidence" value="ECO:0007669"/>
    <property type="project" value="TreeGrafter"/>
</dbReference>
<dbReference type="Pfam" id="PF00328">
    <property type="entry name" value="His_Phos_2"/>
    <property type="match status" value="1"/>
</dbReference>
<dbReference type="EMBL" id="CAJPWZ010000357">
    <property type="protein sequence ID" value="CAG2191197.1"/>
    <property type="molecule type" value="Genomic_DNA"/>
</dbReference>
<evidence type="ECO:0000256" key="12">
    <source>
        <dbReference type="ARBA" id="ARBA00043691"/>
    </source>
</evidence>
<comment type="catalytic activity">
    <reaction evidence="13">
        <text>(2R)-2,3-bisphosphoglycerate + H2O = (2R)-2-phosphoglycerate + phosphate</text>
        <dbReference type="Rhea" id="RHEA:27381"/>
        <dbReference type="ChEBI" id="CHEBI:15377"/>
        <dbReference type="ChEBI" id="CHEBI:43474"/>
        <dbReference type="ChEBI" id="CHEBI:58248"/>
        <dbReference type="ChEBI" id="CHEBI:58289"/>
        <dbReference type="EC" id="3.1.3.80"/>
    </reaction>
    <physiologicalReaction direction="left-to-right" evidence="13">
        <dbReference type="Rhea" id="RHEA:27382"/>
    </physiologicalReaction>
</comment>
<dbReference type="EC" id="3.1.3.62" evidence="4"/>
<gene>
    <name evidence="15" type="ORF">MEDL_6441</name>
</gene>
<evidence type="ECO:0000256" key="2">
    <source>
        <dbReference type="ARBA" id="ARBA00008422"/>
    </source>
</evidence>
<comment type="subcellular location">
    <subcellularLocation>
        <location evidence="1">Membrane</location>
    </subcellularLocation>
</comment>
<keyword evidence="7 15" id="KW-0378">Hydrolase</keyword>
<protein>
    <recommendedName>
        <fullName evidence="5">Multiple inositol polyphosphate phosphatase 1</fullName>
        <ecNumber evidence="4">3.1.3.62</ecNumber>
        <ecNumber evidence="3">3.1.3.80</ecNumber>
    </recommendedName>
    <alternativeName>
        <fullName evidence="9">2,3-bisphosphoglycerate 3-phosphatase</fullName>
    </alternativeName>
</protein>
<keyword evidence="8" id="KW-0472">Membrane</keyword>
<evidence type="ECO:0000256" key="14">
    <source>
        <dbReference type="SAM" id="SignalP"/>
    </source>
</evidence>
<evidence type="ECO:0000256" key="8">
    <source>
        <dbReference type="ARBA" id="ARBA00023136"/>
    </source>
</evidence>
<evidence type="ECO:0000256" key="1">
    <source>
        <dbReference type="ARBA" id="ARBA00004370"/>
    </source>
</evidence>
<evidence type="ECO:0000256" key="3">
    <source>
        <dbReference type="ARBA" id="ARBA00012976"/>
    </source>
</evidence>
<comment type="similarity">
    <text evidence="2">Belongs to the histidine acid phosphatase family. MINPP1 subfamily.</text>
</comment>
<keyword evidence="16" id="KW-1185">Reference proteome</keyword>
<comment type="catalytic activity">
    <reaction evidence="11">
        <text>1D-myo-inositol 1,2,4,5,6-pentakisphosphate + H2O = 1D-myo-inositol 1,2,5,6-tetrakisphosphate + phosphate</text>
        <dbReference type="Rhea" id="RHEA:77115"/>
        <dbReference type="ChEBI" id="CHEBI:15377"/>
        <dbReference type="ChEBI" id="CHEBI:43474"/>
        <dbReference type="ChEBI" id="CHEBI:57798"/>
        <dbReference type="ChEBI" id="CHEBI:195535"/>
        <dbReference type="EC" id="3.1.3.62"/>
    </reaction>
    <physiologicalReaction direction="left-to-right" evidence="11">
        <dbReference type="Rhea" id="RHEA:77116"/>
    </physiologicalReaction>
</comment>
<evidence type="ECO:0000256" key="10">
    <source>
        <dbReference type="ARBA" id="ARBA00043668"/>
    </source>
</evidence>
<dbReference type="EC" id="3.1.3.80" evidence="3"/>
<evidence type="ECO:0000256" key="6">
    <source>
        <dbReference type="ARBA" id="ARBA00022729"/>
    </source>
</evidence>
<accession>A0A8S3Q5E3</accession>
<keyword evidence="6 14" id="KW-0732">Signal</keyword>
<proteinExistence type="inferred from homology"/>
<evidence type="ECO:0000256" key="5">
    <source>
        <dbReference type="ARBA" id="ARBA00018097"/>
    </source>
</evidence>
<dbReference type="GO" id="GO:0003993">
    <property type="term" value="F:acid phosphatase activity"/>
    <property type="evidence" value="ECO:0007669"/>
    <property type="project" value="TreeGrafter"/>
</dbReference>
<name>A0A8S3Q5E3_MYTED</name>
<dbReference type="PANTHER" id="PTHR20963">
    <property type="entry name" value="MULTIPLE INOSITOL POLYPHOSPHATE PHOSPHATASE-RELATED"/>
    <property type="match status" value="1"/>
</dbReference>
<dbReference type="Gene3D" id="3.40.50.1240">
    <property type="entry name" value="Phosphoglycerate mutase-like"/>
    <property type="match status" value="1"/>
</dbReference>
<dbReference type="InterPro" id="IPR000560">
    <property type="entry name" value="His_Pase_clade-2"/>
</dbReference>
<dbReference type="CDD" id="cd07061">
    <property type="entry name" value="HP_HAP_like"/>
    <property type="match status" value="1"/>
</dbReference>
<dbReference type="InterPro" id="IPR029033">
    <property type="entry name" value="His_PPase_superfam"/>
</dbReference>
<dbReference type="GO" id="GO:0034417">
    <property type="term" value="F:bisphosphoglycerate 3-phosphatase activity"/>
    <property type="evidence" value="ECO:0007669"/>
    <property type="project" value="UniProtKB-EC"/>
</dbReference>
<reference evidence="15" key="1">
    <citation type="submission" date="2021-03" db="EMBL/GenBank/DDBJ databases">
        <authorList>
            <person name="Bekaert M."/>
        </authorList>
    </citation>
    <scope>NUCLEOTIDE SEQUENCE</scope>
</reference>
<dbReference type="OrthoDB" id="6509975at2759"/>
<dbReference type="SUPFAM" id="SSF53254">
    <property type="entry name" value="Phosphoglycerate mutase-like"/>
    <property type="match status" value="1"/>
</dbReference>
<evidence type="ECO:0000313" key="15">
    <source>
        <dbReference type="EMBL" id="CAG2191197.1"/>
    </source>
</evidence>
<comment type="catalytic activity">
    <reaction evidence="12">
        <text>1D-myo-inositol hexakisphosphate + H2O = 1D-myo-inositol 1,2,4,5,6-pentakisphosphate + phosphate</text>
        <dbReference type="Rhea" id="RHEA:16989"/>
        <dbReference type="ChEBI" id="CHEBI:15377"/>
        <dbReference type="ChEBI" id="CHEBI:43474"/>
        <dbReference type="ChEBI" id="CHEBI:57798"/>
        <dbReference type="ChEBI" id="CHEBI:58130"/>
        <dbReference type="EC" id="3.1.3.62"/>
    </reaction>
    <physiologicalReaction direction="left-to-right" evidence="12">
        <dbReference type="Rhea" id="RHEA:16990"/>
    </physiologicalReaction>
</comment>
<feature type="chain" id="PRO_5035928207" description="Multiple inositol polyphosphate phosphatase 1" evidence="14">
    <location>
        <begin position="21"/>
        <end position="549"/>
    </location>
</feature>
<evidence type="ECO:0000256" key="9">
    <source>
        <dbReference type="ARBA" id="ARBA00031642"/>
    </source>
</evidence>
<dbReference type="GO" id="GO:0016020">
    <property type="term" value="C:membrane"/>
    <property type="evidence" value="ECO:0007669"/>
    <property type="project" value="UniProtKB-SubCell"/>
</dbReference>
<evidence type="ECO:0000256" key="4">
    <source>
        <dbReference type="ARBA" id="ARBA00013040"/>
    </source>
</evidence>
<evidence type="ECO:0000256" key="13">
    <source>
        <dbReference type="ARBA" id="ARBA00043832"/>
    </source>
</evidence>
<dbReference type="AlphaFoldDB" id="A0A8S3Q5E3"/>
<comment type="caution">
    <text evidence="15">The sequence shown here is derived from an EMBL/GenBank/DDBJ whole genome shotgun (WGS) entry which is preliminary data.</text>
</comment>
<evidence type="ECO:0000313" key="16">
    <source>
        <dbReference type="Proteomes" id="UP000683360"/>
    </source>
</evidence>
<dbReference type="Proteomes" id="UP000683360">
    <property type="component" value="Unassembled WGS sequence"/>
</dbReference>
<evidence type="ECO:0000256" key="11">
    <source>
        <dbReference type="ARBA" id="ARBA00043671"/>
    </source>
</evidence>
<feature type="signal peptide" evidence="14">
    <location>
        <begin position="1"/>
        <end position="20"/>
    </location>
</feature>
<evidence type="ECO:0000256" key="7">
    <source>
        <dbReference type="ARBA" id="ARBA00022801"/>
    </source>
</evidence>
<sequence>MTSYILSIVLLATVVVELECGTNFTKPVFNVMTPYSWAKDRYVNDTVTDESTVMYNGEVCQIVNLNLLMRHVARYPSLYWIRRMKNLHKIFQKNPEVVKKHNFLKTWIIPFAEENAYSMSSLGNEEATTLGRSFGEKFKQLFEGKMDLIDYTITSKEVTRQSFDAFFKSLNETLPADAPMPIPTVDDQRLRFYSKCKKYRTYSDKSNVEYDAFVGGTKMRTVVDKIKKLLGVKNLKTEQVITMHQICAFELGIFNQSDWCSFFTLDDLIVLDYLFDLSHFWQRGFGYQINWQMSCPFTRHMLKRFDDIIAYQIETTVADIQFAHSYTLLPVYTAFGLFKDSNTLLANNFEANKSRRFRVSKSCPFSANLGTALYKCGVSGNFVVKMFVNEEEVNIPACGSKLIFTKEDVRPSSSTYCHGVARPSSSTYCHGVARPSSSTYCHGVARPSSSTYYHGVVRSSSGTYCHGVVSPSSSTYCHGVARPSSSKYCHGVVRPSSSTYCHGVAAHVMLFLHFEFVDDLKSFSDSYERERVDDKRIDNSNTKKRRNND</sequence>
<comment type="catalytic activity">
    <reaction evidence="10">
        <text>1D-myo-inositol 1,2,5,6-tetrakisphosphate + H2O = 1D-myo-inositol 1,2,6-trisphosphate + phosphate</text>
        <dbReference type="Rhea" id="RHEA:77119"/>
        <dbReference type="ChEBI" id="CHEBI:15377"/>
        <dbReference type="ChEBI" id="CHEBI:43474"/>
        <dbReference type="ChEBI" id="CHEBI:195535"/>
        <dbReference type="ChEBI" id="CHEBI:195537"/>
        <dbReference type="EC" id="3.1.3.62"/>
    </reaction>
    <physiologicalReaction direction="left-to-right" evidence="10">
        <dbReference type="Rhea" id="RHEA:77120"/>
    </physiologicalReaction>
</comment>
<organism evidence="15 16">
    <name type="scientific">Mytilus edulis</name>
    <name type="common">Blue mussel</name>
    <dbReference type="NCBI Taxonomy" id="6550"/>
    <lineage>
        <taxon>Eukaryota</taxon>
        <taxon>Metazoa</taxon>
        <taxon>Spiralia</taxon>
        <taxon>Lophotrochozoa</taxon>
        <taxon>Mollusca</taxon>
        <taxon>Bivalvia</taxon>
        <taxon>Autobranchia</taxon>
        <taxon>Pteriomorphia</taxon>
        <taxon>Mytilida</taxon>
        <taxon>Mytiloidea</taxon>
        <taxon>Mytilidae</taxon>
        <taxon>Mytilinae</taxon>
        <taxon>Mytilus</taxon>
    </lineage>
</organism>